<organism evidence="1 2">
    <name type="scientific">Eragrostis curvula</name>
    <name type="common">weeping love grass</name>
    <dbReference type="NCBI Taxonomy" id="38414"/>
    <lineage>
        <taxon>Eukaryota</taxon>
        <taxon>Viridiplantae</taxon>
        <taxon>Streptophyta</taxon>
        <taxon>Embryophyta</taxon>
        <taxon>Tracheophyta</taxon>
        <taxon>Spermatophyta</taxon>
        <taxon>Magnoliopsida</taxon>
        <taxon>Liliopsida</taxon>
        <taxon>Poales</taxon>
        <taxon>Poaceae</taxon>
        <taxon>PACMAD clade</taxon>
        <taxon>Chloridoideae</taxon>
        <taxon>Eragrostideae</taxon>
        <taxon>Eragrostidinae</taxon>
        <taxon>Eragrostis</taxon>
    </lineage>
</organism>
<protein>
    <submittedName>
        <fullName evidence="1">Uncharacterized protein</fullName>
    </submittedName>
</protein>
<reference evidence="1 2" key="1">
    <citation type="journal article" date="2019" name="Sci. Rep.">
        <title>A high-quality genome of Eragrostis curvula grass provides insights into Poaceae evolution and supports new strategies to enhance forage quality.</title>
        <authorList>
            <person name="Carballo J."/>
            <person name="Santos B.A.C.M."/>
            <person name="Zappacosta D."/>
            <person name="Garbus I."/>
            <person name="Selva J.P."/>
            <person name="Gallo C.A."/>
            <person name="Diaz A."/>
            <person name="Albertini E."/>
            <person name="Caccamo M."/>
            <person name="Echenique V."/>
        </authorList>
    </citation>
    <scope>NUCLEOTIDE SEQUENCE [LARGE SCALE GENOMIC DNA]</scope>
    <source>
        <strain evidence="2">cv. Victoria</strain>
        <tissue evidence="1">Leaf</tissue>
    </source>
</reference>
<dbReference type="EMBL" id="RWGY01000029">
    <property type="protein sequence ID" value="TVU16931.1"/>
    <property type="molecule type" value="Genomic_DNA"/>
</dbReference>
<dbReference type="Proteomes" id="UP000324897">
    <property type="component" value="Chromosome 7"/>
</dbReference>
<keyword evidence="2" id="KW-1185">Reference proteome</keyword>
<feature type="non-terminal residue" evidence="1">
    <location>
        <position position="1"/>
    </location>
</feature>
<comment type="caution">
    <text evidence="1">The sequence shown here is derived from an EMBL/GenBank/DDBJ whole genome shotgun (WGS) entry which is preliminary data.</text>
</comment>
<sequence>EEGKIDLFTSSSGRRLAAAPLLSSSSWIHPLFKLVCPPCWPRRPRNLFLLRSSHPFLILVPAHQLPPHFLLTFAILGQCDATPSRVLWSVCCGGASDPRVTARKIYGDAKVQRSSRDLYLGVRHAYSTVFSICFQGVNVNSDVRD</sequence>
<name>A0A5J9U1M8_9POAL</name>
<accession>A0A5J9U1M8</accession>
<dbReference type="AlphaFoldDB" id="A0A5J9U1M8"/>
<evidence type="ECO:0000313" key="2">
    <source>
        <dbReference type="Proteomes" id="UP000324897"/>
    </source>
</evidence>
<proteinExistence type="predicted"/>
<evidence type="ECO:0000313" key="1">
    <source>
        <dbReference type="EMBL" id="TVU16931.1"/>
    </source>
</evidence>
<gene>
    <name evidence="1" type="ORF">EJB05_32935</name>
</gene>
<dbReference type="Gramene" id="TVU16931">
    <property type="protein sequence ID" value="TVU16931"/>
    <property type="gene ID" value="EJB05_32935"/>
</dbReference>